<name>A0A1U7ZQT4_NELNU</name>
<keyword evidence="1" id="KW-0805">Transcription regulation</keyword>
<dbReference type="GeneID" id="104595309"/>
<evidence type="ECO:0000313" key="3">
    <source>
        <dbReference type="Proteomes" id="UP000189703"/>
    </source>
</evidence>
<dbReference type="InterPro" id="IPR044660">
    <property type="entry name" value="IBH1-like"/>
</dbReference>
<dbReference type="Proteomes" id="UP000189703">
    <property type="component" value="Unplaced"/>
</dbReference>
<keyword evidence="3" id="KW-1185">Reference proteome</keyword>
<reference evidence="4" key="1">
    <citation type="submission" date="2025-08" db="UniProtKB">
        <authorList>
            <consortium name="RefSeq"/>
        </authorList>
    </citation>
    <scope>IDENTIFICATION</scope>
</reference>
<dbReference type="AlphaFoldDB" id="A0A1U7ZQT4"/>
<evidence type="ECO:0000313" key="4">
    <source>
        <dbReference type="RefSeq" id="XP_010254299.1"/>
    </source>
</evidence>
<dbReference type="PANTHER" id="PTHR33124">
    <property type="entry name" value="TRANSCRIPTION FACTOR IBH1-LIKE 1"/>
    <property type="match status" value="1"/>
</dbReference>
<dbReference type="OMA" id="NHMAVAM"/>
<dbReference type="eggNOG" id="ENOG502SDIS">
    <property type="taxonomic scope" value="Eukaryota"/>
</dbReference>
<dbReference type="RefSeq" id="XP_010254299.1">
    <property type="nucleotide sequence ID" value="XM_010255997.2"/>
</dbReference>
<proteinExistence type="predicted"/>
<keyword evidence="2" id="KW-0804">Transcription</keyword>
<dbReference type="OrthoDB" id="1901781at2759"/>
<dbReference type="KEGG" id="nnu:104595309"/>
<evidence type="ECO:0000256" key="1">
    <source>
        <dbReference type="ARBA" id="ARBA00023015"/>
    </source>
</evidence>
<accession>A0A1U7ZQT4</accession>
<protein>
    <submittedName>
        <fullName evidence="4">Transcription factor PAR1-like</fullName>
    </submittedName>
</protein>
<organism evidence="3 4">
    <name type="scientific">Nelumbo nucifera</name>
    <name type="common">Sacred lotus</name>
    <dbReference type="NCBI Taxonomy" id="4432"/>
    <lineage>
        <taxon>Eukaryota</taxon>
        <taxon>Viridiplantae</taxon>
        <taxon>Streptophyta</taxon>
        <taxon>Embryophyta</taxon>
        <taxon>Tracheophyta</taxon>
        <taxon>Spermatophyta</taxon>
        <taxon>Magnoliopsida</taxon>
        <taxon>Proteales</taxon>
        <taxon>Nelumbonaceae</taxon>
        <taxon>Nelumbo</taxon>
    </lineage>
</organism>
<gene>
    <name evidence="4" type="primary">LOC104595309</name>
</gene>
<dbReference type="GO" id="GO:0006355">
    <property type="term" value="P:regulation of DNA-templated transcription"/>
    <property type="evidence" value="ECO:0007669"/>
    <property type="project" value="InterPro"/>
</dbReference>
<dbReference type="PANTHER" id="PTHR33124:SF9">
    <property type="entry name" value="TRANSCRIPTION FACTOR"/>
    <property type="match status" value="1"/>
</dbReference>
<evidence type="ECO:0000256" key="2">
    <source>
        <dbReference type="ARBA" id="ARBA00023163"/>
    </source>
</evidence>
<sequence length="72" mass="8411">MRNGSSGLSLRRRGRRVSDRRSVRMKVRKLQRLVPGGRGLQPDRLFLQTADYILHLRLQLKVLQALSKLYKP</sequence>